<dbReference type="Pfam" id="PF04879">
    <property type="entry name" value="Molybdop_Fe4S4"/>
    <property type="match status" value="1"/>
</dbReference>
<dbReference type="SUPFAM" id="SSF53706">
    <property type="entry name" value="Formate dehydrogenase/DMSO reductase, domains 1-3"/>
    <property type="match status" value="1"/>
</dbReference>
<dbReference type="InterPro" id="IPR050123">
    <property type="entry name" value="Prok_molybdopt-oxidoreductase"/>
</dbReference>
<dbReference type="InterPro" id="IPR007419">
    <property type="entry name" value="BFD-like_2Fe2S-bd_dom"/>
</dbReference>
<dbReference type="EMBL" id="CP020465">
    <property type="protein sequence ID" value="ASP48466.1"/>
    <property type="molecule type" value="Genomic_DNA"/>
</dbReference>
<evidence type="ECO:0000256" key="8">
    <source>
        <dbReference type="ARBA" id="ARBA00023004"/>
    </source>
</evidence>
<evidence type="ECO:0000313" key="13">
    <source>
        <dbReference type="Proteomes" id="UP000202259"/>
    </source>
</evidence>
<evidence type="ECO:0000256" key="1">
    <source>
        <dbReference type="ARBA" id="ARBA00001942"/>
    </source>
</evidence>
<accession>A0A222G996</accession>
<evidence type="ECO:0000256" key="10">
    <source>
        <dbReference type="ARBA" id="ARBA00023063"/>
    </source>
</evidence>
<evidence type="ECO:0000256" key="2">
    <source>
        <dbReference type="ARBA" id="ARBA00001966"/>
    </source>
</evidence>
<evidence type="ECO:0000256" key="3">
    <source>
        <dbReference type="ARBA" id="ARBA00008747"/>
    </source>
</evidence>
<keyword evidence="13" id="KW-1185">Reference proteome</keyword>
<reference evidence="12 13" key="1">
    <citation type="submission" date="2017-08" db="EMBL/GenBank/DDBJ databases">
        <title>Complete genome of Colwellia sp. NB097-1, a psychrophile bacterium ioslated from Bering Sea.</title>
        <authorList>
            <person name="Chen X."/>
        </authorList>
    </citation>
    <scope>NUCLEOTIDE SEQUENCE [LARGE SCALE GENOMIC DNA]</scope>
    <source>
        <strain evidence="12 13">NB097-1</strain>
    </source>
</reference>
<dbReference type="GO" id="GO:0042128">
    <property type="term" value="P:nitrate assimilation"/>
    <property type="evidence" value="ECO:0007669"/>
    <property type="project" value="UniProtKB-KW"/>
</dbReference>
<dbReference type="CDD" id="cd02754">
    <property type="entry name" value="MopB_Nitrate-R-NapA-like"/>
    <property type="match status" value="1"/>
</dbReference>
<dbReference type="Gene3D" id="1.10.10.1100">
    <property type="entry name" value="BFD-like [2Fe-2S]-binding domain"/>
    <property type="match status" value="1"/>
</dbReference>
<keyword evidence="5" id="KW-0500">Molybdenum</keyword>
<dbReference type="InterPro" id="IPR041957">
    <property type="entry name" value="CT_Nitrate-R-NapA-like"/>
</dbReference>
<dbReference type="Proteomes" id="UP000202259">
    <property type="component" value="Chromosome"/>
</dbReference>
<dbReference type="GO" id="GO:0016491">
    <property type="term" value="F:oxidoreductase activity"/>
    <property type="evidence" value="ECO:0007669"/>
    <property type="project" value="UniProtKB-KW"/>
</dbReference>
<name>A0A222G996_9GAMM</name>
<dbReference type="GO" id="GO:1990204">
    <property type="term" value="C:oxidoreductase complex"/>
    <property type="evidence" value="ECO:0007669"/>
    <property type="project" value="UniProtKB-ARBA"/>
</dbReference>
<evidence type="ECO:0000256" key="4">
    <source>
        <dbReference type="ARBA" id="ARBA00022485"/>
    </source>
</evidence>
<dbReference type="GO" id="GO:0045333">
    <property type="term" value="P:cellular respiration"/>
    <property type="evidence" value="ECO:0007669"/>
    <property type="project" value="UniProtKB-ARBA"/>
</dbReference>
<keyword evidence="4" id="KW-0004">4Fe-4S</keyword>
<sequence length="904" mass="99331">MNDIIFTDKQSPASITGQTISKTNCPYCGVGCGIEATVENNKVIAVKGNVEHPANLGRLCVKGSSLHETQGLQNRILHPRVKGKNVSWDKATSTIADHFKATIAQYGPDSVAFYLSGQLLTEDYYVANKLMKGFIGSGNVDTNSRLCMASATAAHKRAFGEDVVAGCYDDLSSAEAIFIIGANPAYAHPIVYQRMIKAREENPARKIVVIDPRRTASAKDADLHLAIKPGSDAYFYNGLLIYLAEQGKLDKDYIAKHCHGFEQALETAKSQFSDISDVAIACDIELSLLLESYQIFAETDKVVTFFSQGINQSSSGVDKANAIINCHLATGKIGREGAGAFSITGQPNAMGGREVGGLSTQLAAHLHFENSNEIDLVKRFWQAPNIATKPGLKAVDMFDEVNSGKIKAIWIMATNPVVSMPNANLVKRALEKCPMVVVSECYENTDTINYADVVLPASTWGEKQGSVTNSDRTISVHQSMIKAPGEAKNDWQIITDVAHKLGFKDAFNYQHAVDIFREHAALSGFENSHPLAEKKAEKDIYRVFDISALANISQSDYENFIPTKWPINVANPNGVQRIFTDGVFATKNQKANFIPIIAQLPKILPDKTQVVMNSGRIRDQWHTMSRTGRVAKLMTHSDEPYIAVNPDDAQRFQLADKQLAVLSNLSADYIGRVNITNEQRTGEIFVPIHWNDNFSASARVSALVNPITDELCGQPELKHSPVRIKPFNAVWSGYLISSQTVNCPTSYWSKIQLEQGHKYLLSDKQKLGDDETILANIYPQIDDWIVLKDAQQNVLRIAGFIDNKLHCFFAASTDLNLKFNSRYIEGQLNKALPIKTRFALMSGIDSNGKGDVGDMICSCFQVGEKTIQEAIKSGQCKSVASLGEKLQCGTNCGSCIPELKTFFT</sequence>
<evidence type="ECO:0000256" key="9">
    <source>
        <dbReference type="ARBA" id="ARBA00023014"/>
    </source>
</evidence>
<keyword evidence="8" id="KW-0408">Iron</keyword>
<gene>
    <name evidence="12" type="ORF">B5D82_12225</name>
</gene>
<keyword evidence="7" id="KW-0560">Oxidoreductase</keyword>
<dbReference type="InterPro" id="IPR006657">
    <property type="entry name" value="MoPterin_dinucl-bd_dom"/>
</dbReference>
<dbReference type="KEGG" id="cber:B5D82_12225"/>
<dbReference type="Pfam" id="PF00384">
    <property type="entry name" value="Molybdopterin"/>
    <property type="match status" value="1"/>
</dbReference>
<evidence type="ECO:0000256" key="5">
    <source>
        <dbReference type="ARBA" id="ARBA00022505"/>
    </source>
</evidence>
<dbReference type="GO" id="GO:0043546">
    <property type="term" value="F:molybdopterin cofactor binding"/>
    <property type="evidence" value="ECO:0007669"/>
    <property type="project" value="InterPro"/>
</dbReference>
<comment type="cofactor">
    <cofactor evidence="2">
        <name>[4Fe-4S] cluster</name>
        <dbReference type="ChEBI" id="CHEBI:49883"/>
    </cofactor>
</comment>
<dbReference type="SMART" id="SM00926">
    <property type="entry name" value="Molybdop_Fe4S4"/>
    <property type="match status" value="1"/>
</dbReference>
<dbReference type="GO" id="GO:0051539">
    <property type="term" value="F:4 iron, 4 sulfur cluster binding"/>
    <property type="evidence" value="ECO:0007669"/>
    <property type="project" value="UniProtKB-KW"/>
</dbReference>
<dbReference type="SUPFAM" id="SSF50692">
    <property type="entry name" value="ADC-like"/>
    <property type="match status" value="1"/>
</dbReference>
<evidence type="ECO:0000259" key="11">
    <source>
        <dbReference type="PROSITE" id="PS51669"/>
    </source>
</evidence>
<dbReference type="Pfam" id="PF04324">
    <property type="entry name" value="Fer2_BFD"/>
    <property type="match status" value="1"/>
</dbReference>
<dbReference type="Gene3D" id="2.40.40.20">
    <property type="match status" value="1"/>
</dbReference>
<comment type="cofactor">
    <cofactor evidence="1">
        <name>Mo-bis(molybdopterin guanine dinucleotide)</name>
        <dbReference type="ChEBI" id="CHEBI:60539"/>
    </cofactor>
</comment>
<dbReference type="PANTHER" id="PTHR43105">
    <property type="entry name" value="RESPIRATORY NITRATE REDUCTASE"/>
    <property type="match status" value="1"/>
</dbReference>
<dbReference type="PROSITE" id="PS00551">
    <property type="entry name" value="MOLYBDOPTERIN_PROK_1"/>
    <property type="match status" value="1"/>
</dbReference>
<dbReference type="PROSITE" id="PS51669">
    <property type="entry name" value="4FE4S_MOW_BIS_MGD"/>
    <property type="match status" value="1"/>
</dbReference>
<evidence type="ECO:0000313" key="12">
    <source>
        <dbReference type="EMBL" id="ASP48466.1"/>
    </source>
</evidence>
<dbReference type="InterPro" id="IPR006963">
    <property type="entry name" value="Mopterin_OxRdtase_4Fe-4S_dom"/>
</dbReference>
<dbReference type="InterPro" id="IPR009010">
    <property type="entry name" value="Asp_de-COase-like_dom_sf"/>
</dbReference>
<dbReference type="Pfam" id="PF01568">
    <property type="entry name" value="Molydop_binding"/>
    <property type="match status" value="1"/>
</dbReference>
<protein>
    <submittedName>
        <fullName evidence="12">Nitrate reductase</fullName>
    </submittedName>
</protein>
<proteinExistence type="inferred from homology"/>
<feature type="domain" description="4Fe-4S Mo/W bis-MGD-type" evidence="11">
    <location>
        <begin position="18"/>
        <end position="74"/>
    </location>
</feature>
<dbReference type="AlphaFoldDB" id="A0A222G996"/>
<evidence type="ECO:0000256" key="7">
    <source>
        <dbReference type="ARBA" id="ARBA00023002"/>
    </source>
</evidence>
<dbReference type="Gene3D" id="3.40.228.10">
    <property type="entry name" value="Dimethylsulfoxide Reductase, domain 2"/>
    <property type="match status" value="1"/>
</dbReference>
<comment type="similarity">
    <text evidence="3">Belongs to the prokaryotic molybdopterin-containing oxidoreductase family. NasA/NapA/NarB subfamily.</text>
</comment>
<dbReference type="GO" id="GO:0016020">
    <property type="term" value="C:membrane"/>
    <property type="evidence" value="ECO:0007669"/>
    <property type="project" value="TreeGrafter"/>
</dbReference>
<dbReference type="Gene3D" id="3.40.50.740">
    <property type="match status" value="1"/>
</dbReference>
<dbReference type="InterPro" id="IPR006656">
    <property type="entry name" value="Mopterin_OxRdtase"/>
</dbReference>
<dbReference type="RefSeq" id="WP_081151876.1">
    <property type="nucleotide sequence ID" value="NZ_CP020465.1"/>
</dbReference>
<dbReference type="CDD" id="cd02791">
    <property type="entry name" value="MopB_CT_Nitrate-R-NapA-like"/>
    <property type="match status" value="1"/>
</dbReference>
<dbReference type="InterPro" id="IPR027467">
    <property type="entry name" value="MopterinOxRdtase_cofactor_BS"/>
</dbReference>
<dbReference type="OrthoDB" id="9810782at2"/>
<dbReference type="Gene3D" id="2.20.25.90">
    <property type="entry name" value="ADC-like domains"/>
    <property type="match status" value="1"/>
</dbReference>
<organism evidence="12 13">
    <name type="scientific">Cognaticolwellia beringensis</name>
    <dbReference type="NCBI Taxonomy" id="1967665"/>
    <lineage>
        <taxon>Bacteria</taxon>
        <taxon>Pseudomonadati</taxon>
        <taxon>Pseudomonadota</taxon>
        <taxon>Gammaproteobacteria</taxon>
        <taxon>Alteromonadales</taxon>
        <taxon>Colwelliaceae</taxon>
        <taxon>Cognaticolwellia</taxon>
    </lineage>
</organism>
<evidence type="ECO:0000256" key="6">
    <source>
        <dbReference type="ARBA" id="ARBA00022723"/>
    </source>
</evidence>
<dbReference type="PANTHER" id="PTHR43105:SF9">
    <property type="entry name" value="NADPH-FE(3+) OXIDOREDUCTASE SUBUNIT ALPHA"/>
    <property type="match status" value="1"/>
</dbReference>
<dbReference type="GO" id="GO:0046872">
    <property type="term" value="F:metal ion binding"/>
    <property type="evidence" value="ECO:0007669"/>
    <property type="project" value="UniProtKB-KW"/>
</dbReference>
<dbReference type="InterPro" id="IPR041854">
    <property type="entry name" value="BFD-like_2Fe2S-bd_dom_sf"/>
</dbReference>
<keyword evidence="6" id="KW-0479">Metal-binding</keyword>
<keyword evidence="9" id="KW-0411">Iron-sulfur</keyword>
<keyword evidence="10" id="KW-0534">Nitrate assimilation</keyword>